<dbReference type="EMBL" id="FAXC01000388">
    <property type="protein sequence ID" value="CUV10254.1"/>
    <property type="molecule type" value="Genomic_DNA"/>
</dbReference>
<accession>A0A160VL77</accession>
<organism evidence="1">
    <name type="scientific">hydrothermal vent metagenome</name>
    <dbReference type="NCBI Taxonomy" id="652676"/>
    <lineage>
        <taxon>unclassified sequences</taxon>
        <taxon>metagenomes</taxon>
        <taxon>ecological metagenomes</taxon>
    </lineage>
</organism>
<sequence>MIRGKRWDSRGCKSFGIIGGYFSIAPNRDINTFITLDILKTNYWNDA</sequence>
<dbReference type="AlphaFoldDB" id="A0A160VL77"/>
<reference evidence="1" key="1">
    <citation type="submission" date="2015-10" db="EMBL/GenBank/DDBJ databases">
        <authorList>
            <person name="Gilbert D.G."/>
        </authorList>
    </citation>
    <scope>NUCLEOTIDE SEQUENCE</scope>
</reference>
<gene>
    <name evidence="1" type="ORF">MGWOODY_Mmi1845</name>
</gene>
<protein>
    <submittedName>
        <fullName evidence="1">Uncharacterized protein</fullName>
    </submittedName>
</protein>
<proteinExistence type="predicted"/>
<name>A0A160VL77_9ZZZZ</name>
<evidence type="ECO:0000313" key="1">
    <source>
        <dbReference type="EMBL" id="CUV10254.1"/>
    </source>
</evidence>